<name>A0A6S6UI36_9BACT</name>
<dbReference type="PANTHER" id="PTHR43581">
    <property type="entry name" value="ATP/GTP PHOSPHATASE"/>
    <property type="match status" value="1"/>
</dbReference>
<dbReference type="AlphaFoldDB" id="A0A6S6UI36"/>
<evidence type="ECO:0008006" key="4">
    <source>
        <dbReference type="Google" id="ProtNLM"/>
    </source>
</evidence>
<evidence type="ECO:0000259" key="1">
    <source>
        <dbReference type="Pfam" id="PF12476"/>
    </source>
</evidence>
<dbReference type="InterPro" id="IPR022532">
    <property type="entry name" value="DUF3696"/>
</dbReference>
<dbReference type="PIRSF" id="PIRSF034888">
    <property type="entry name" value="P-loop_UCP034888"/>
    <property type="match status" value="1"/>
</dbReference>
<organism evidence="3">
    <name type="scientific">uncultured Aureispira sp</name>
    <dbReference type="NCBI Taxonomy" id="1331704"/>
    <lineage>
        <taxon>Bacteria</taxon>
        <taxon>Pseudomonadati</taxon>
        <taxon>Bacteroidota</taxon>
        <taxon>Saprospiria</taxon>
        <taxon>Saprospirales</taxon>
        <taxon>Saprospiraceae</taxon>
        <taxon>Aureispira</taxon>
        <taxon>environmental samples</taxon>
    </lineage>
</organism>
<gene>
    <name evidence="3" type="ORF">HELGO_WM27344</name>
</gene>
<sequence length="438" mass="49342">MISYLALENFKLFREKTEFNFSNLNLLTGINGRGKSTLLQAILILQQSIKGSNGNHLLLNGDNVELGEYEDIKNKDESMGTPIRISFCLETEKNQSETNSQIEFDFLLKYIDTQKSVLGVDYFKMSSNLNLHFMVYESTFIEFISAIYNNPNKGGTLKIGDKTINKGGNVFQLMKDVYGVSRDKNSKAGSFRHNLLRELESLHYISADRIGPKKFYEKNSLSSFVSTDKKGNNIADILSFVKNENKLVKDSLHIKESVYEGVAIQDISATILAQVGNWIGVITDTNNVAIELDDTTSPHISTLKFIIDGVDYSPMNIGFGYSYILPIIISGLIANTGEILIVENPEAHLHPRAQSRLARFLSKVANNGVQVFIESHSEHILNAIRVSVKNEEIAAADTKVFYFMDDEIVEPVIDSDGRIEDWRDGFFDEWDINLMELM</sequence>
<dbReference type="PANTHER" id="PTHR43581:SF2">
    <property type="entry name" value="EXCINUCLEASE ATPASE SUBUNIT"/>
    <property type="match status" value="1"/>
</dbReference>
<dbReference type="InterPro" id="IPR041685">
    <property type="entry name" value="AAA_GajA/Old/RecF-like"/>
</dbReference>
<reference evidence="3" key="1">
    <citation type="submission" date="2020-01" db="EMBL/GenBank/DDBJ databases">
        <authorList>
            <person name="Meier V. D."/>
            <person name="Meier V D."/>
        </authorList>
    </citation>
    <scope>NUCLEOTIDE SEQUENCE</scope>
    <source>
        <strain evidence="3">HLG_WM_MAG_10</strain>
    </source>
</reference>
<feature type="domain" description="Endonuclease GajA/Old nuclease/RecF-like AAA" evidence="2">
    <location>
        <begin position="1"/>
        <end position="380"/>
    </location>
</feature>
<dbReference type="EMBL" id="CACVAQ010000553">
    <property type="protein sequence ID" value="CAA6830421.1"/>
    <property type="molecule type" value="Genomic_DNA"/>
</dbReference>
<protein>
    <recommendedName>
        <fullName evidence="4">DUF3696 domain-containing protein</fullName>
    </recommendedName>
</protein>
<dbReference type="Gene3D" id="3.40.50.300">
    <property type="entry name" value="P-loop containing nucleotide triphosphate hydrolases"/>
    <property type="match status" value="2"/>
</dbReference>
<dbReference type="Pfam" id="PF13175">
    <property type="entry name" value="AAA_15"/>
    <property type="match status" value="1"/>
</dbReference>
<proteinExistence type="predicted"/>
<dbReference type="Pfam" id="PF12476">
    <property type="entry name" value="DUF3696"/>
    <property type="match status" value="1"/>
</dbReference>
<accession>A0A6S6UI36</accession>
<evidence type="ECO:0000259" key="2">
    <source>
        <dbReference type="Pfam" id="PF13175"/>
    </source>
</evidence>
<dbReference type="InterPro" id="IPR051396">
    <property type="entry name" value="Bact_Antivir_Def_Nuclease"/>
</dbReference>
<evidence type="ECO:0000313" key="3">
    <source>
        <dbReference type="EMBL" id="CAA6830421.1"/>
    </source>
</evidence>
<dbReference type="InterPro" id="IPR014592">
    <property type="entry name" value="P-loop_UCP034888"/>
</dbReference>
<feature type="domain" description="DUF3696" evidence="1">
    <location>
        <begin position="393"/>
        <end position="437"/>
    </location>
</feature>
<dbReference type="SUPFAM" id="SSF52540">
    <property type="entry name" value="P-loop containing nucleoside triphosphate hydrolases"/>
    <property type="match status" value="1"/>
</dbReference>
<dbReference type="InterPro" id="IPR027417">
    <property type="entry name" value="P-loop_NTPase"/>
</dbReference>